<keyword evidence="1" id="KW-0449">Lipoprotein</keyword>
<dbReference type="PROSITE" id="PS51257">
    <property type="entry name" value="PROKAR_LIPOPROTEIN"/>
    <property type="match status" value="1"/>
</dbReference>
<protein>
    <submittedName>
        <fullName evidence="1">Lipoprotein, putative</fullName>
    </submittedName>
</protein>
<dbReference type="KEGG" id="afr:AFE_2499"/>
<evidence type="ECO:0000313" key="2">
    <source>
        <dbReference type="Proteomes" id="UP000001362"/>
    </source>
</evidence>
<gene>
    <name evidence="1" type="ordered locus">AFE_2499</name>
</gene>
<dbReference type="AlphaFoldDB" id="B7J734"/>
<keyword evidence="2" id="KW-1185">Reference proteome</keyword>
<sequence>MKIMFSHGGPSYQSGWKILVMLLGLALLSGCVVVPRGGYYIHPCWHCGWRR</sequence>
<organism evidence="1 2">
    <name type="scientific">Acidithiobacillus ferrooxidans (strain ATCC 23270 / DSM 14882 / CIP 104768 / NCIMB 8455)</name>
    <name type="common">Ferrobacillus ferrooxidans (strain ATCC 23270)</name>
    <dbReference type="NCBI Taxonomy" id="243159"/>
    <lineage>
        <taxon>Bacteria</taxon>
        <taxon>Pseudomonadati</taxon>
        <taxon>Pseudomonadota</taxon>
        <taxon>Acidithiobacillia</taxon>
        <taxon>Acidithiobacillales</taxon>
        <taxon>Acidithiobacillaceae</taxon>
        <taxon>Acidithiobacillus</taxon>
    </lineage>
</organism>
<dbReference type="Proteomes" id="UP000001362">
    <property type="component" value="Chromosome"/>
</dbReference>
<dbReference type="STRING" id="243159.AFE_2499"/>
<evidence type="ECO:0000313" key="1">
    <source>
        <dbReference type="EMBL" id="ACK77840.1"/>
    </source>
</evidence>
<name>B7J734_ACIF2</name>
<dbReference type="EMBL" id="CP001219">
    <property type="protein sequence ID" value="ACK77840.1"/>
    <property type="molecule type" value="Genomic_DNA"/>
</dbReference>
<proteinExistence type="predicted"/>
<dbReference type="HOGENOM" id="CLU_3094485_0_0_6"/>
<dbReference type="PaxDb" id="243159-AFE_2499"/>
<reference evidence="1 2" key="1">
    <citation type="journal article" date="2008" name="BMC Genomics">
        <title>Acidithiobacillus ferrooxidans metabolism: from genome sequence to industrial applications.</title>
        <authorList>
            <person name="Valdes J."/>
            <person name="Pedroso I."/>
            <person name="Quatrini R."/>
            <person name="Dodson R.J."/>
            <person name="Tettelin H."/>
            <person name="Blake R.II."/>
            <person name="Eisen J.A."/>
            <person name="Holmes D.S."/>
        </authorList>
    </citation>
    <scope>NUCLEOTIDE SEQUENCE [LARGE SCALE GENOMIC DNA]</scope>
    <source>
        <strain evidence="2">ATCC 23270 / DSM 14882 / CIP 104768 / NCIMB 8455</strain>
    </source>
</reference>
<accession>B7J734</accession>